<organism evidence="3 4">
    <name type="scientific">Actinomortierella ambigua</name>
    <dbReference type="NCBI Taxonomy" id="1343610"/>
    <lineage>
        <taxon>Eukaryota</taxon>
        <taxon>Fungi</taxon>
        <taxon>Fungi incertae sedis</taxon>
        <taxon>Mucoromycota</taxon>
        <taxon>Mortierellomycotina</taxon>
        <taxon>Mortierellomycetes</taxon>
        <taxon>Mortierellales</taxon>
        <taxon>Mortierellaceae</taxon>
        <taxon>Actinomortierella</taxon>
    </lineage>
</organism>
<comment type="caution">
    <text evidence="3">The sequence shown here is derived from an EMBL/GenBank/DDBJ whole genome shotgun (WGS) entry which is preliminary data.</text>
</comment>
<evidence type="ECO:0000256" key="2">
    <source>
        <dbReference type="SAM" id="SignalP"/>
    </source>
</evidence>
<evidence type="ECO:0000313" key="3">
    <source>
        <dbReference type="EMBL" id="KAG0269200.1"/>
    </source>
</evidence>
<feature type="region of interest" description="Disordered" evidence="1">
    <location>
        <begin position="344"/>
        <end position="442"/>
    </location>
</feature>
<feature type="region of interest" description="Disordered" evidence="1">
    <location>
        <begin position="228"/>
        <end position="258"/>
    </location>
</feature>
<proteinExistence type="predicted"/>
<feature type="chain" id="PRO_5040406594" description="Lytic polysaccharide monooxygenase" evidence="2">
    <location>
        <begin position="31"/>
        <end position="480"/>
    </location>
</feature>
<feature type="compositionally biased region" description="Pro residues" evidence="1">
    <location>
        <begin position="348"/>
        <end position="359"/>
    </location>
</feature>
<protein>
    <recommendedName>
        <fullName evidence="5">Lytic polysaccharide monooxygenase</fullName>
    </recommendedName>
</protein>
<dbReference type="PANTHER" id="PTHR35559">
    <property type="entry name" value="CHITIN-BINDING TYPE-4 DOMAIN-CONTAINING PROTEIN"/>
    <property type="match status" value="1"/>
</dbReference>
<evidence type="ECO:0000313" key="4">
    <source>
        <dbReference type="Proteomes" id="UP000807716"/>
    </source>
</evidence>
<dbReference type="AlphaFoldDB" id="A0A9P6UCK1"/>
<sequence>MVPSHSLSSASLKSLFILSLSTLSPLLAQAHSWLDCSDTRDNGACFGYPLGYPSRNDRDINTKYTYLVQNRRPDAPVCQPGRQNIPGNNPFQPASVMPGQSLHLTWQPDGHLDDAKPSFVEIHWSGVAGKQIWTRSELGDNTRLATMTFATSGNCDRPGEPNTWCHGRFTVPEWTQPGTYQMIWWWKYDRNPAGEEYSTCFEINVGWNAAAAAAALCQRSQEAPQVSQAQVEAQVQPQPQPQVQSQPPQQRQDSPAAAVLPPSDAVVIQSLTIKSLAYDDPTLQPAAVAADASGPVSLADMVAQADAPLAGIPSPDYHASQSTEGYQGDDDGLLAVDAINMDSQTVPPYNPIDLPPSNMPGPGMQQDQRAPPPQSHNANDTIGNNSSNTTSTSTTNTTTTTTPSSNATSSSSPSSSPSSSTSSHPHQPSSTGNNTRTLVGTQPKGLPAPYLASSAVVEMGQISWALLLASTMAFMAFLMS</sequence>
<feature type="signal peptide" evidence="2">
    <location>
        <begin position="1"/>
        <end position="30"/>
    </location>
</feature>
<dbReference type="OrthoDB" id="64281at2759"/>
<evidence type="ECO:0008006" key="5">
    <source>
        <dbReference type="Google" id="ProtNLM"/>
    </source>
</evidence>
<dbReference type="PANTHER" id="PTHR35559:SF1">
    <property type="entry name" value="CHITIN-BINDING TYPE-4 DOMAIN-CONTAINING PROTEIN"/>
    <property type="match status" value="1"/>
</dbReference>
<dbReference type="Proteomes" id="UP000807716">
    <property type="component" value="Unassembled WGS sequence"/>
</dbReference>
<feature type="compositionally biased region" description="Low complexity" evidence="1">
    <location>
        <begin position="384"/>
        <end position="431"/>
    </location>
</feature>
<reference evidence="3" key="1">
    <citation type="journal article" date="2020" name="Fungal Divers.">
        <title>Resolving the Mortierellaceae phylogeny through synthesis of multi-gene phylogenetics and phylogenomics.</title>
        <authorList>
            <person name="Vandepol N."/>
            <person name="Liber J."/>
            <person name="Desiro A."/>
            <person name="Na H."/>
            <person name="Kennedy M."/>
            <person name="Barry K."/>
            <person name="Grigoriev I.V."/>
            <person name="Miller A.N."/>
            <person name="O'Donnell K."/>
            <person name="Stajich J.E."/>
            <person name="Bonito G."/>
        </authorList>
    </citation>
    <scope>NUCLEOTIDE SEQUENCE</scope>
    <source>
        <strain evidence="3">BC1065</strain>
    </source>
</reference>
<accession>A0A9P6UCK1</accession>
<evidence type="ECO:0000256" key="1">
    <source>
        <dbReference type="SAM" id="MobiDB-lite"/>
    </source>
</evidence>
<gene>
    <name evidence="3" type="ORF">DFQ27_004440</name>
</gene>
<keyword evidence="2" id="KW-0732">Signal</keyword>
<dbReference type="EMBL" id="JAAAJB010000031">
    <property type="protein sequence ID" value="KAG0269200.1"/>
    <property type="molecule type" value="Genomic_DNA"/>
</dbReference>
<keyword evidence="4" id="KW-1185">Reference proteome</keyword>
<name>A0A9P6UCK1_9FUNG</name>